<dbReference type="HOGENOM" id="CLU_1821114_0_0_2"/>
<name>A0A0F7CKR6_9CREN</name>
<dbReference type="Pfam" id="PF00902">
    <property type="entry name" value="TatC"/>
    <property type="match status" value="1"/>
</dbReference>
<accession>A0A0F7CKR6</accession>
<evidence type="ECO:0000256" key="2">
    <source>
        <dbReference type="ARBA" id="ARBA00022692"/>
    </source>
</evidence>
<keyword evidence="3 5" id="KW-1133">Transmembrane helix</keyword>
<reference evidence="6 7" key="1">
    <citation type="journal article" date="2015" name="Stand. Genomic Sci.">
        <title>Complete genome sequence of and proposal of Thermofilum uzonense sp. nov. a novel hyperthermophilic crenarchaeon and emended description of the genus Thermofilum.</title>
        <authorList>
            <person name="Toshchakov S.V."/>
            <person name="Korzhenkov A.A."/>
            <person name="Samarov N.I."/>
            <person name="Mazunin I.O."/>
            <person name="Mozhey O.I."/>
            <person name="Shmyr I.S."/>
            <person name="Derbikova K.S."/>
            <person name="Taranov E.A."/>
            <person name="Dominova I.N."/>
            <person name="Bonch-Osmolovskaya E.A."/>
            <person name="Patrushev M.V."/>
            <person name="Podosokorskaya O.A."/>
            <person name="Kublanov I.V."/>
        </authorList>
    </citation>
    <scope>NUCLEOTIDE SEQUENCE [LARGE SCALE GENOMIC DNA]</scope>
    <source>
        <strain evidence="6 7">1807-2</strain>
    </source>
</reference>
<dbReference type="STRING" id="1550241.MA03_00825"/>
<keyword evidence="7" id="KW-1185">Reference proteome</keyword>
<dbReference type="InterPro" id="IPR002033">
    <property type="entry name" value="TatC"/>
</dbReference>
<dbReference type="GO" id="GO:0016020">
    <property type="term" value="C:membrane"/>
    <property type="evidence" value="ECO:0007669"/>
    <property type="project" value="UniProtKB-SubCell"/>
</dbReference>
<dbReference type="GeneID" id="25400730"/>
<protein>
    <submittedName>
        <fullName evidence="6">Uncharacterized protein</fullName>
    </submittedName>
</protein>
<gene>
    <name evidence="6" type="ORF">MA03_00825</name>
</gene>
<evidence type="ECO:0000256" key="1">
    <source>
        <dbReference type="ARBA" id="ARBA00004141"/>
    </source>
</evidence>
<feature type="transmembrane region" description="Helical" evidence="5">
    <location>
        <begin position="95"/>
        <end position="119"/>
    </location>
</feature>
<proteinExistence type="predicted"/>
<dbReference type="RefSeq" id="WP_052883459.1">
    <property type="nucleotide sequence ID" value="NZ_CP009961.1"/>
</dbReference>
<dbReference type="KEGG" id="thf:MA03_00825"/>
<evidence type="ECO:0000313" key="7">
    <source>
        <dbReference type="Proteomes" id="UP000067434"/>
    </source>
</evidence>
<keyword evidence="4 5" id="KW-0472">Membrane</keyword>
<dbReference type="PATRIC" id="fig|1550241.5.peg.166"/>
<dbReference type="Proteomes" id="UP000067434">
    <property type="component" value="Chromosome"/>
</dbReference>
<dbReference type="OrthoDB" id="15305at2157"/>
<evidence type="ECO:0000313" key="6">
    <source>
        <dbReference type="EMBL" id="AKG38126.1"/>
    </source>
</evidence>
<evidence type="ECO:0000256" key="5">
    <source>
        <dbReference type="SAM" id="Phobius"/>
    </source>
</evidence>
<dbReference type="EMBL" id="CP009961">
    <property type="protein sequence ID" value="AKG38126.1"/>
    <property type="molecule type" value="Genomic_DNA"/>
</dbReference>
<dbReference type="AlphaFoldDB" id="A0A0F7CKR6"/>
<keyword evidence="2 5" id="KW-0812">Transmembrane</keyword>
<comment type="subcellular location">
    <subcellularLocation>
        <location evidence="1">Membrane</location>
        <topology evidence="1">Multi-pass membrane protein</topology>
    </subcellularLocation>
</comment>
<feature type="transmembrane region" description="Helical" evidence="5">
    <location>
        <begin position="24"/>
        <end position="43"/>
    </location>
</feature>
<evidence type="ECO:0000256" key="4">
    <source>
        <dbReference type="ARBA" id="ARBA00023136"/>
    </source>
</evidence>
<organism evidence="6 7">
    <name type="scientific">Infirmifilum uzonense</name>
    <dbReference type="NCBI Taxonomy" id="1550241"/>
    <lineage>
        <taxon>Archaea</taxon>
        <taxon>Thermoproteota</taxon>
        <taxon>Thermoprotei</taxon>
        <taxon>Thermofilales</taxon>
        <taxon>Thermofilaceae</taxon>
        <taxon>Infirmifilum</taxon>
    </lineage>
</organism>
<sequence>MSELPEKPLLEHVYELLETMRKILIVWVGVIASLLVLPAPHLLPSYTPLAFYFMNLTKRVMLSHDEHPITRQLSLTLGLNDSKVILISHGWFDSLTAAVIMSGLIAVTVSTPITLYYIYRFLEPGLYSHEKKIIKKVPIRG</sequence>
<evidence type="ECO:0000256" key="3">
    <source>
        <dbReference type="ARBA" id="ARBA00022989"/>
    </source>
</evidence>
<dbReference type="PRINTS" id="PR01840">
    <property type="entry name" value="TATCFAMILY"/>
</dbReference>